<evidence type="ECO:0008006" key="10">
    <source>
        <dbReference type="Google" id="ProtNLM"/>
    </source>
</evidence>
<gene>
    <name evidence="8" type="ORF">P154DRAFT_541335</name>
</gene>
<dbReference type="GO" id="GO:0071011">
    <property type="term" value="C:precatalytic spliceosome"/>
    <property type="evidence" value="ECO:0007669"/>
    <property type="project" value="TreeGrafter"/>
</dbReference>
<evidence type="ECO:0000256" key="1">
    <source>
        <dbReference type="ARBA" id="ARBA00004123"/>
    </source>
</evidence>
<keyword evidence="7" id="KW-0175">Coiled coil</keyword>
<evidence type="ECO:0000256" key="7">
    <source>
        <dbReference type="SAM" id="Coils"/>
    </source>
</evidence>
<evidence type="ECO:0000313" key="9">
    <source>
        <dbReference type="Proteomes" id="UP000799779"/>
    </source>
</evidence>
<evidence type="ECO:0000256" key="3">
    <source>
        <dbReference type="ARBA" id="ARBA00022664"/>
    </source>
</evidence>
<accession>A0A6A5X5D6</accession>
<comment type="similarity">
    <text evidence="2">Belongs to the SPF27 family.</text>
</comment>
<evidence type="ECO:0000256" key="5">
    <source>
        <dbReference type="ARBA" id="ARBA00023187"/>
    </source>
</evidence>
<evidence type="ECO:0000256" key="4">
    <source>
        <dbReference type="ARBA" id="ARBA00022728"/>
    </source>
</evidence>
<name>A0A6A5X5D6_9PLEO</name>
<dbReference type="GO" id="GO:0071013">
    <property type="term" value="C:catalytic step 2 spliceosome"/>
    <property type="evidence" value="ECO:0007669"/>
    <property type="project" value="TreeGrafter"/>
</dbReference>
<evidence type="ECO:0000256" key="2">
    <source>
        <dbReference type="ARBA" id="ARBA00010788"/>
    </source>
</evidence>
<evidence type="ECO:0000256" key="6">
    <source>
        <dbReference type="ARBA" id="ARBA00023242"/>
    </source>
</evidence>
<keyword evidence="9" id="KW-1185">Reference proteome</keyword>
<dbReference type="GO" id="GO:0000974">
    <property type="term" value="C:Prp19 complex"/>
    <property type="evidence" value="ECO:0007669"/>
    <property type="project" value="TreeGrafter"/>
</dbReference>
<dbReference type="EMBL" id="ML977556">
    <property type="protein sequence ID" value="KAF2008096.1"/>
    <property type="molecule type" value="Genomic_DNA"/>
</dbReference>
<dbReference type="GO" id="GO:0006397">
    <property type="term" value="P:mRNA processing"/>
    <property type="evidence" value="ECO:0007669"/>
    <property type="project" value="UniProtKB-KW"/>
</dbReference>
<protein>
    <recommendedName>
        <fullName evidence="10">BCAS2 family protein</fullName>
    </recommendedName>
</protein>
<dbReference type="PANTHER" id="PTHR13296:SF0">
    <property type="entry name" value="PRE-MRNA-SPLICING FACTOR SPF27"/>
    <property type="match status" value="1"/>
</dbReference>
<dbReference type="AlphaFoldDB" id="A0A6A5X5D6"/>
<dbReference type="Pfam" id="PF05700">
    <property type="entry name" value="BCAS2"/>
    <property type="match status" value="1"/>
</dbReference>
<comment type="subcellular location">
    <subcellularLocation>
        <location evidence="1">Nucleus</location>
    </subcellularLocation>
</comment>
<evidence type="ECO:0000313" key="8">
    <source>
        <dbReference type="EMBL" id="KAF2008096.1"/>
    </source>
</evidence>
<feature type="coiled-coil region" evidence="7">
    <location>
        <begin position="145"/>
        <end position="172"/>
    </location>
</feature>
<dbReference type="InterPro" id="IPR008409">
    <property type="entry name" value="SPF27"/>
</dbReference>
<keyword evidence="6" id="KW-0539">Nucleus</keyword>
<dbReference type="GO" id="GO:0008380">
    <property type="term" value="P:RNA splicing"/>
    <property type="evidence" value="ECO:0007669"/>
    <property type="project" value="UniProtKB-KW"/>
</dbReference>
<proteinExistence type="inferred from homology"/>
<dbReference type="OrthoDB" id="205794at2759"/>
<dbReference type="PANTHER" id="PTHR13296">
    <property type="entry name" value="BCAS2 PROTEIN"/>
    <property type="match status" value="1"/>
</dbReference>
<organism evidence="8 9">
    <name type="scientific">Amniculicola lignicola CBS 123094</name>
    <dbReference type="NCBI Taxonomy" id="1392246"/>
    <lineage>
        <taxon>Eukaryota</taxon>
        <taxon>Fungi</taxon>
        <taxon>Dikarya</taxon>
        <taxon>Ascomycota</taxon>
        <taxon>Pezizomycotina</taxon>
        <taxon>Dothideomycetes</taxon>
        <taxon>Pleosporomycetidae</taxon>
        <taxon>Pleosporales</taxon>
        <taxon>Amniculicolaceae</taxon>
        <taxon>Amniculicola</taxon>
    </lineage>
</organism>
<keyword evidence="3" id="KW-0507">mRNA processing</keyword>
<keyword evidence="4" id="KW-0747">Spliceosome</keyword>
<reference evidence="8" key="1">
    <citation type="journal article" date="2020" name="Stud. Mycol.">
        <title>101 Dothideomycetes genomes: a test case for predicting lifestyles and emergence of pathogens.</title>
        <authorList>
            <person name="Haridas S."/>
            <person name="Albert R."/>
            <person name="Binder M."/>
            <person name="Bloem J."/>
            <person name="Labutti K."/>
            <person name="Salamov A."/>
            <person name="Andreopoulos B."/>
            <person name="Baker S."/>
            <person name="Barry K."/>
            <person name="Bills G."/>
            <person name="Bluhm B."/>
            <person name="Cannon C."/>
            <person name="Castanera R."/>
            <person name="Culley D."/>
            <person name="Daum C."/>
            <person name="Ezra D."/>
            <person name="Gonzalez J."/>
            <person name="Henrissat B."/>
            <person name="Kuo A."/>
            <person name="Liang C."/>
            <person name="Lipzen A."/>
            <person name="Lutzoni F."/>
            <person name="Magnuson J."/>
            <person name="Mondo S."/>
            <person name="Nolan M."/>
            <person name="Ohm R."/>
            <person name="Pangilinan J."/>
            <person name="Park H.-J."/>
            <person name="Ramirez L."/>
            <person name="Alfaro M."/>
            <person name="Sun H."/>
            <person name="Tritt A."/>
            <person name="Yoshinaga Y."/>
            <person name="Zwiers L.-H."/>
            <person name="Turgeon B."/>
            <person name="Goodwin S."/>
            <person name="Spatafora J."/>
            <person name="Crous P."/>
            <person name="Grigoriev I."/>
        </authorList>
    </citation>
    <scope>NUCLEOTIDE SEQUENCE</scope>
    <source>
        <strain evidence="8">CBS 123094</strain>
    </source>
</reference>
<keyword evidence="5" id="KW-0508">mRNA splicing</keyword>
<dbReference type="Proteomes" id="UP000799779">
    <property type="component" value="Unassembled WGS sequence"/>
</dbReference>
<sequence length="222" mass="24871">MPLIHESYDSLPYVDSAPTAAALAAAQALVAADITTASVDTDTLHPALAPAAVYVPRFSDAMEQEHARLQADPASKLDAIDMKRYDNLDAPENTSPTSDEDKPELLAQWKDVLERAYMSSEYVQARRTELNLLERFGKNMWLVGNSQQEDILKRLEAELADVRRQQEDVEGVRRAQQDNIRREMEILQEGWKRGVGDVLVVEVAAEKLKQEILEKKRTAVAA</sequence>